<dbReference type="EMBL" id="CAMXCT020001418">
    <property type="protein sequence ID" value="CAL1143283.1"/>
    <property type="molecule type" value="Genomic_DNA"/>
</dbReference>
<evidence type="ECO:0000313" key="2">
    <source>
        <dbReference type="EMBL" id="CAI3989908.1"/>
    </source>
</evidence>
<feature type="compositionally biased region" description="Low complexity" evidence="1">
    <location>
        <begin position="95"/>
        <end position="104"/>
    </location>
</feature>
<proteinExistence type="predicted"/>
<accession>A0A9P1CF46</accession>
<dbReference type="PANTHER" id="PTHR33524:SF1">
    <property type="entry name" value="SET DOMAIN-CONTAINING PROTEIN"/>
    <property type="match status" value="1"/>
</dbReference>
<reference evidence="2" key="1">
    <citation type="submission" date="2022-10" db="EMBL/GenBank/DDBJ databases">
        <authorList>
            <person name="Chen Y."/>
            <person name="Dougan E. K."/>
            <person name="Chan C."/>
            <person name="Rhodes N."/>
            <person name="Thang M."/>
        </authorList>
    </citation>
    <scope>NUCLEOTIDE SEQUENCE</scope>
</reference>
<name>A0A9P1CF46_9DINO</name>
<protein>
    <submittedName>
        <fullName evidence="3">SET domain-containing protein</fullName>
    </submittedName>
</protein>
<dbReference type="EMBL" id="CAMXCT010001418">
    <property type="protein sequence ID" value="CAI3989908.1"/>
    <property type="molecule type" value="Genomic_DNA"/>
</dbReference>
<feature type="region of interest" description="Disordered" evidence="1">
    <location>
        <begin position="94"/>
        <end position="113"/>
    </location>
</feature>
<sequence>MAGGGRANEIPLLRIPQVRFGDCEASEAPESVEQRWAEEERKRFALGAAPSMGRWCRHPWCQAQVKVEDQLGPTPRKTTRRPGEVHWEMTDFSVTTQSTPQSTPGVPFKPQSGVENRRQVILQVHVPGNLVPSEDAYQSAIQGQRILEDGARKNCRNPADDTPGNPDAKLHLPVKSEKNAHTAARFSAASPLEGRGSSVNAKAFMHSRHGHQNCSFFGHHGETFEEILGSCQPRGPGPLQKAMFLRAAACLGVGCRWSLSTLTARPCARSYSAGSGSIVEAESLAKGKSLHAFEVSVRQSQIAPDCGKGVFVSASDAPVGALVALYAGVWFPNVPRAHFLDDDICSWVTVMDLHGPEAVDPELAGCEVADVASQRVAYRLFCDGGILDGFQAERRVRRAGLQSPFAVGQLVNHPPQGIEANVQILEISEPLDETWAVSRLHQGLWYLDRTWSPVNVPQGRAHGAMRAPTVAMEALRELRVGEELFLDYKLRPPHPPWYTPR</sequence>
<keyword evidence="4" id="KW-1185">Reference proteome</keyword>
<dbReference type="OrthoDB" id="442460at2759"/>
<dbReference type="InterPro" id="IPR040415">
    <property type="entry name" value="SETD9"/>
</dbReference>
<organism evidence="2">
    <name type="scientific">Cladocopium goreaui</name>
    <dbReference type="NCBI Taxonomy" id="2562237"/>
    <lineage>
        <taxon>Eukaryota</taxon>
        <taxon>Sar</taxon>
        <taxon>Alveolata</taxon>
        <taxon>Dinophyceae</taxon>
        <taxon>Suessiales</taxon>
        <taxon>Symbiodiniaceae</taxon>
        <taxon>Cladocopium</taxon>
    </lineage>
</organism>
<evidence type="ECO:0000313" key="3">
    <source>
        <dbReference type="EMBL" id="CAL4777220.1"/>
    </source>
</evidence>
<dbReference type="PANTHER" id="PTHR33524">
    <property type="entry name" value="C5ORF35"/>
    <property type="match status" value="1"/>
</dbReference>
<dbReference type="EMBL" id="CAMXCT030001418">
    <property type="protein sequence ID" value="CAL4777220.1"/>
    <property type="molecule type" value="Genomic_DNA"/>
</dbReference>
<dbReference type="Proteomes" id="UP001152797">
    <property type="component" value="Unassembled WGS sequence"/>
</dbReference>
<dbReference type="AlphaFoldDB" id="A0A9P1CF46"/>
<evidence type="ECO:0000313" key="4">
    <source>
        <dbReference type="Proteomes" id="UP001152797"/>
    </source>
</evidence>
<gene>
    <name evidence="2" type="ORF">C1SCF055_LOCUS16938</name>
</gene>
<comment type="caution">
    <text evidence="2">The sequence shown here is derived from an EMBL/GenBank/DDBJ whole genome shotgun (WGS) entry which is preliminary data.</text>
</comment>
<reference evidence="3 4" key="2">
    <citation type="submission" date="2024-05" db="EMBL/GenBank/DDBJ databases">
        <authorList>
            <person name="Chen Y."/>
            <person name="Shah S."/>
            <person name="Dougan E. K."/>
            <person name="Thang M."/>
            <person name="Chan C."/>
        </authorList>
    </citation>
    <scope>NUCLEOTIDE SEQUENCE [LARGE SCALE GENOMIC DNA]</scope>
</reference>
<evidence type="ECO:0000256" key="1">
    <source>
        <dbReference type="SAM" id="MobiDB-lite"/>
    </source>
</evidence>